<accession>A0ABV6BC02</accession>
<dbReference type="PANTHER" id="PTHR42681">
    <property type="entry name" value="MALONYL-COA-ACYL CARRIER PROTEIN TRANSACYLASE, MITOCHONDRIAL"/>
    <property type="match status" value="1"/>
</dbReference>
<dbReference type="RefSeq" id="WP_377239917.1">
    <property type="nucleotide sequence ID" value="NZ_JBHLXP010000001.1"/>
</dbReference>
<keyword evidence="2" id="KW-0808">Transferase</keyword>
<reference evidence="5 6" key="1">
    <citation type="submission" date="2024-09" db="EMBL/GenBank/DDBJ databases">
        <authorList>
            <person name="Sun Q."/>
            <person name="Mori K."/>
        </authorList>
    </citation>
    <scope>NUCLEOTIDE SEQUENCE [LARGE SCALE GENOMIC DNA]</scope>
    <source>
        <strain evidence="5 6">KCTC 23315</strain>
    </source>
</reference>
<dbReference type="EC" id="2.3.1.39" evidence="1"/>
<keyword evidence="3" id="KW-0012">Acyltransferase</keyword>
<evidence type="ECO:0000256" key="1">
    <source>
        <dbReference type="ARBA" id="ARBA00013258"/>
    </source>
</evidence>
<comment type="caution">
    <text evidence="5">The sequence shown here is derived from an EMBL/GenBank/DDBJ whole genome shotgun (WGS) entry which is preliminary data.</text>
</comment>
<evidence type="ECO:0000256" key="4">
    <source>
        <dbReference type="ARBA" id="ARBA00048462"/>
    </source>
</evidence>
<dbReference type="Gene3D" id="3.30.70.250">
    <property type="entry name" value="Malonyl-CoA ACP transacylase, ACP-binding"/>
    <property type="match status" value="1"/>
</dbReference>
<name>A0ABV6BC02_9GAMM</name>
<evidence type="ECO:0000313" key="5">
    <source>
        <dbReference type="EMBL" id="MFC0047048.1"/>
    </source>
</evidence>
<dbReference type="SUPFAM" id="SSF52151">
    <property type="entry name" value="FabD/lysophospholipase-like"/>
    <property type="match status" value="1"/>
</dbReference>
<dbReference type="Proteomes" id="UP001589813">
    <property type="component" value="Unassembled WGS sequence"/>
</dbReference>
<dbReference type="InterPro" id="IPR016035">
    <property type="entry name" value="Acyl_Trfase/lysoPLipase"/>
</dbReference>
<dbReference type="EMBL" id="JBHLXP010000001">
    <property type="protein sequence ID" value="MFC0047048.1"/>
    <property type="molecule type" value="Genomic_DNA"/>
</dbReference>
<comment type="catalytic activity">
    <reaction evidence="4">
        <text>holo-[ACP] + malonyl-CoA = malonyl-[ACP] + CoA</text>
        <dbReference type="Rhea" id="RHEA:41792"/>
        <dbReference type="Rhea" id="RHEA-COMP:9623"/>
        <dbReference type="Rhea" id="RHEA-COMP:9685"/>
        <dbReference type="ChEBI" id="CHEBI:57287"/>
        <dbReference type="ChEBI" id="CHEBI:57384"/>
        <dbReference type="ChEBI" id="CHEBI:64479"/>
        <dbReference type="ChEBI" id="CHEBI:78449"/>
        <dbReference type="EC" id="2.3.1.39"/>
    </reaction>
</comment>
<proteinExistence type="predicted"/>
<sequence length="333" mass="35961">MSKKTAVVICPGRGTYQKNEFGCLKPFYDTALLNQIDQVRAQLGLETVSALDSADKYLPARHQLPVNNAALIYAAGLCQFNAINPDEYEVVAVTGNSMGWYTALSCAGVWDVDSGTEMMSAMAGLTANCKGINGDVGGQLIYPVLNEHWQPDATRLASVAAALKIPGMYRSIQYGGYAVLSGTTPAVKQALAQLPPVDERFPMQLAGHSAFHSPLMQDASDQALARFSAEYFNQPKLPLIDGQGHIWPDLPVNPELLRYYTFQSQVSSDYDFKTAVQVAVREFAPDQLILLGPGTALGGAVAQSLIEINWHGLSSKADFVALQESASPFLLQL</sequence>
<keyword evidence="6" id="KW-1185">Reference proteome</keyword>
<evidence type="ECO:0000313" key="6">
    <source>
        <dbReference type="Proteomes" id="UP001589813"/>
    </source>
</evidence>
<dbReference type="PANTHER" id="PTHR42681:SF1">
    <property type="entry name" value="MALONYL-COA-ACYL CARRIER PROTEIN TRANSACYLASE, MITOCHONDRIAL"/>
    <property type="match status" value="1"/>
</dbReference>
<dbReference type="InterPro" id="IPR001227">
    <property type="entry name" value="Ac_transferase_dom_sf"/>
</dbReference>
<gene>
    <name evidence="5" type="ORF">ACFFJP_01945</name>
</gene>
<dbReference type="InterPro" id="IPR050858">
    <property type="entry name" value="Mal-CoA-ACP_Trans/PKS_FabD"/>
</dbReference>
<evidence type="ECO:0000256" key="3">
    <source>
        <dbReference type="ARBA" id="ARBA00023315"/>
    </source>
</evidence>
<evidence type="ECO:0000256" key="2">
    <source>
        <dbReference type="ARBA" id="ARBA00022679"/>
    </source>
</evidence>
<organism evidence="5 6">
    <name type="scientific">Rheinheimera tilapiae</name>
    <dbReference type="NCBI Taxonomy" id="875043"/>
    <lineage>
        <taxon>Bacteria</taxon>
        <taxon>Pseudomonadati</taxon>
        <taxon>Pseudomonadota</taxon>
        <taxon>Gammaproteobacteria</taxon>
        <taxon>Chromatiales</taxon>
        <taxon>Chromatiaceae</taxon>
        <taxon>Rheinheimera</taxon>
    </lineage>
</organism>
<protein>
    <recommendedName>
        <fullName evidence="1">[acyl-carrier-protein] S-malonyltransferase</fullName>
        <ecNumber evidence="1">2.3.1.39</ecNumber>
    </recommendedName>
</protein>
<dbReference type="Gene3D" id="3.40.366.10">
    <property type="entry name" value="Malonyl-Coenzyme A Acyl Carrier Protein, domain 2"/>
    <property type="match status" value="1"/>
</dbReference>